<dbReference type="InterPro" id="IPR050561">
    <property type="entry name" value="PTP"/>
</dbReference>
<dbReference type="OrthoDB" id="266663at2759"/>
<comment type="caution">
    <text evidence="7">The sequence shown here is derived from an EMBL/GenBank/DDBJ whole genome shotgun (WGS) entry which is preliminary data.</text>
</comment>
<keyword evidence="4" id="KW-0378">Hydrolase</keyword>
<dbReference type="InterPro" id="IPR000387">
    <property type="entry name" value="Tyr_Pase_dom"/>
</dbReference>
<dbReference type="Proteomes" id="UP001152795">
    <property type="component" value="Unassembled WGS sequence"/>
</dbReference>
<evidence type="ECO:0000256" key="4">
    <source>
        <dbReference type="ARBA" id="ARBA00022801"/>
    </source>
</evidence>
<sequence length="395" mass="44305">VIYLNKKPDEAYQPLISGCSPPYLPFRDASFGACTFNLTILDCLNGIYKALQNKFFDFDTFDVDEYEHYERVENGDFNWIVPGKFLAFSGPHNKTRILNGYPLHAPESYIPYFRKHGITTVIRLNKKMYEAKRFTDAGFDHYDLFFNDGSIPVDSIVRRFLTVTESASGGIAVHCKAGLGRTGSLIGCYIMKHFHFSAAEAIAWMRICRPGSVIGPQQNFLEEKQASLWIQGDIFKTRHKDVNENVLNAVGTITTGVDSLRIESSVIDTSPNSFKDISSSLFNSTLSKSRTSKSISAVTRSSVKDESHDEDKTSTQGDELRKLKSNWSSRHPRCATTGAIRVEDLRYGHTRTTSSRGHRLTSSLAMQSVISPLKTSKVTAIPRRTTRSTSQALKR</sequence>
<dbReference type="FunFam" id="3.90.190.10:FF:000006">
    <property type="entry name" value="Dual specificity protein phosphatase CDC14B"/>
    <property type="match status" value="1"/>
</dbReference>
<dbReference type="PROSITE" id="PS00383">
    <property type="entry name" value="TYR_PHOSPHATASE_1"/>
    <property type="match status" value="1"/>
</dbReference>
<organism evidence="7 8">
    <name type="scientific">Paramuricea clavata</name>
    <name type="common">Red gorgonian</name>
    <name type="synonym">Violescent sea-whip</name>
    <dbReference type="NCBI Taxonomy" id="317549"/>
    <lineage>
        <taxon>Eukaryota</taxon>
        <taxon>Metazoa</taxon>
        <taxon>Cnidaria</taxon>
        <taxon>Anthozoa</taxon>
        <taxon>Octocorallia</taxon>
        <taxon>Malacalcyonacea</taxon>
        <taxon>Plexauridae</taxon>
        <taxon>Paramuricea</taxon>
    </lineage>
</organism>
<evidence type="ECO:0000313" key="8">
    <source>
        <dbReference type="Proteomes" id="UP001152795"/>
    </source>
</evidence>
<dbReference type="InterPro" id="IPR016130">
    <property type="entry name" value="Tyr_Pase_AS"/>
</dbReference>
<dbReference type="InterPro" id="IPR029021">
    <property type="entry name" value="Prot-tyrosine_phosphatase-like"/>
</dbReference>
<dbReference type="InterPro" id="IPR020422">
    <property type="entry name" value="TYR_PHOSPHATASE_DUAL_dom"/>
</dbReference>
<dbReference type="Pfam" id="PF00782">
    <property type="entry name" value="DSPc"/>
    <property type="match status" value="1"/>
</dbReference>
<dbReference type="SUPFAM" id="SSF52799">
    <property type="entry name" value="(Phosphotyrosine protein) phosphatases II"/>
    <property type="match status" value="2"/>
</dbReference>
<proteinExistence type="inferred from homology"/>
<protein>
    <recommendedName>
        <fullName evidence="2">protein-tyrosine-phosphatase</fullName>
        <ecNumber evidence="2">3.1.3.48</ecNumber>
    </recommendedName>
</protein>
<keyword evidence="3" id="KW-0132">Cell division</keyword>
<evidence type="ECO:0000256" key="3">
    <source>
        <dbReference type="ARBA" id="ARBA00022618"/>
    </source>
</evidence>
<dbReference type="EC" id="3.1.3.48" evidence="2"/>
<reference evidence="7" key="1">
    <citation type="submission" date="2020-04" db="EMBL/GenBank/DDBJ databases">
        <authorList>
            <person name="Alioto T."/>
            <person name="Alioto T."/>
            <person name="Gomez Garrido J."/>
        </authorList>
    </citation>
    <scope>NUCLEOTIDE SEQUENCE</scope>
    <source>
        <strain evidence="7">A484AB</strain>
    </source>
</reference>
<dbReference type="EMBL" id="CACRXK020001886">
    <property type="protein sequence ID" value="CAB3991612.1"/>
    <property type="molecule type" value="Genomic_DNA"/>
</dbReference>
<evidence type="ECO:0000256" key="5">
    <source>
        <dbReference type="ARBA" id="ARBA00022912"/>
    </source>
</evidence>
<dbReference type="InterPro" id="IPR029260">
    <property type="entry name" value="DSPn"/>
</dbReference>
<dbReference type="SMART" id="SM00195">
    <property type="entry name" value="DSPc"/>
    <property type="match status" value="1"/>
</dbReference>
<dbReference type="SMART" id="SM00404">
    <property type="entry name" value="PTPc_motif"/>
    <property type="match status" value="1"/>
</dbReference>
<accession>A0A7D9DQJ2</accession>
<dbReference type="GO" id="GO:0004725">
    <property type="term" value="F:protein tyrosine phosphatase activity"/>
    <property type="evidence" value="ECO:0007669"/>
    <property type="project" value="UniProtKB-EC"/>
</dbReference>
<dbReference type="Gene3D" id="3.90.190.10">
    <property type="entry name" value="Protein tyrosine phosphatase superfamily"/>
    <property type="match status" value="2"/>
</dbReference>
<evidence type="ECO:0000313" key="7">
    <source>
        <dbReference type="EMBL" id="CAB3991612.1"/>
    </source>
</evidence>
<name>A0A7D9DQJ2_PARCT</name>
<evidence type="ECO:0000256" key="1">
    <source>
        <dbReference type="ARBA" id="ARBA00007315"/>
    </source>
</evidence>
<feature type="non-terminal residue" evidence="7">
    <location>
        <position position="1"/>
    </location>
</feature>
<keyword evidence="8" id="KW-1185">Reference proteome</keyword>
<dbReference type="GO" id="GO:0051301">
    <property type="term" value="P:cell division"/>
    <property type="evidence" value="ECO:0007669"/>
    <property type="project" value="UniProtKB-KW"/>
</dbReference>
<comment type="similarity">
    <text evidence="1">Belongs to the protein-tyrosine phosphatase family. Non-receptor class CDC14 subfamily.</text>
</comment>
<dbReference type="PROSITE" id="PS50054">
    <property type="entry name" value="TYR_PHOSPHATASE_DUAL"/>
    <property type="match status" value="1"/>
</dbReference>
<keyword evidence="6" id="KW-0131">Cell cycle</keyword>
<evidence type="ECO:0000256" key="2">
    <source>
        <dbReference type="ARBA" id="ARBA00013064"/>
    </source>
</evidence>
<dbReference type="PANTHER" id="PTHR23339">
    <property type="entry name" value="TYROSINE SPECIFIC PROTEIN PHOSPHATASE AND DUAL SPECIFICITY PROTEIN PHOSPHATASE"/>
    <property type="match status" value="1"/>
</dbReference>
<dbReference type="AlphaFoldDB" id="A0A7D9DQJ2"/>
<evidence type="ECO:0000256" key="6">
    <source>
        <dbReference type="ARBA" id="ARBA00023306"/>
    </source>
</evidence>
<dbReference type="CDD" id="cd14499">
    <property type="entry name" value="CDC14_C"/>
    <property type="match status" value="1"/>
</dbReference>
<dbReference type="PROSITE" id="PS50056">
    <property type="entry name" value="TYR_PHOSPHATASE_2"/>
    <property type="match status" value="1"/>
</dbReference>
<dbReference type="InterPro" id="IPR000340">
    <property type="entry name" value="Dual-sp_phosphatase_cat-dom"/>
</dbReference>
<keyword evidence="5" id="KW-0904">Protein phosphatase</keyword>
<dbReference type="Pfam" id="PF14671">
    <property type="entry name" value="DSPn"/>
    <property type="match status" value="1"/>
</dbReference>
<dbReference type="InterPro" id="IPR003595">
    <property type="entry name" value="Tyr_Pase_cat"/>
</dbReference>
<dbReference type="InterPro" id="IPR044506">
    <property type="entry name" value="CDC14_C"/>
</dbReference>
<gene>
    <name evidence="7" type="ORF">PACLA_8A042059</name>
</gene>